<feature type="compositionally biased region" description="Polar residues" evidence="7">
    <location>
        <begin position="1384"/>
        <end position="1402"/>
    </location>
</feature>
<evidence type="ECO:0000256" key="7">
    <source>
        <dbReference type="SAM" id="MobiDB-lite"/>
    </source>
</evidence>
<dbReference type="SMART" id="SM00544">
    <property type="entry name" value="MA3"/>
    <property type="match status" value="1"/>
</dbReference>
<feature type="region of interest" description="Disordered" evidence="7">
    <location>
        <begin position="1375"/>
        <end position="1411"/>
    </location>
</feature>
<protein>
    <recommendedName>
        <fullName evidence="5">Eukaryotic translation initiation factor 4G</fullName>
    </recommendedName>
    <alternativeName>
        <fullName evidence="6">Protein synthesis initiation factor 4G</fullName>
    </alternativeName>
</protein>
<dbReference type="Pfam" id="PF02847">
    <property type="entry name" value="MA3"/>
    <property type="match status" value="1"/>
</dbReference>
<dbReference type="SMART" id="SM00543">
    <property type="entry name" value="MIF4G"/>
    <property type="match status" value="1"/>
</dbReference>
<feature type="domain" description="MI" evidence="8">
    <location>
        <begin position="1593"/>
        <end position="1717"/>
    </location>
</feature>
<evidence type="ECO:0000256" key="4">
    <source>
        <dbReference type="ARBA" id="ARBA00022917"/>
    </source>
</evidence>
<dbReference type="FunFam" id="1.25.40.180:FF:000034">
    <property type="entry name" value="Eukaryotic translation initiation factor 4G"/>
    <property type="match status" value="1"/>
</dbReference>
<dbReference type="FunFam" id="1.25.40.180:FF:000024">
    <property type="entry name" value="Eukaryotic translation initiation factor 4G"/>
    <property type="match status" value="1"/>
</dbReference>
<reference evidence="9 10" key="1">
    <citation type="submission" date="2024-03" db="EMBL/GenBank/DDBJ databases">
        <title>WGS assembly of Saponaria officinalis var. Norfolk2.</title>
        <authorList>
            <person name="Jenkins J."/>
            <person name="Shu S."/>
            <person name="Grimwood J."/>
            <person name="Barry K."/>
            <person name="Goodstein D."/>
            <person name="Schmutz J."/>
            <person name="Leebens-Mack J."/>
            <person name="Osbourn A."/>
        </authorList>
    </citation>
    <scope>NUCLEOTIDE SEQUENCE [LARGE SCALE GENOMIC DNA]</scope>
    <source>
        <strain evidence="10">cv. Norfolk2</strain>
        <strain evidence="9">JIC</strain>
        <tissue evidence="9">Leaf</tissue>
    </source>
</reference>
<dbReference type="InterPro" id="IPR003890">
    <property type="entry name" value="MIF4G-like_typ-3"/>
</dbReference>
<feature type="compositionally biased region" description="Basic and acidic residues" evidence="7">
    <location>
        <begin position="895"/>
        <end position="921"/>
    </location>
</feature>
<dbReference type="PANTHER" id="PTHR23253">
    <property type="entry name" value="EUKARYOTIC TRANSLATION INITIATION FACTOR 4 GAMMA"/>
    <property type="match status" value="1"/>
</dbReference>
<dbReference type="PROSITE" id="PS51366">
    <property type="entry name" value="MI"/>
    <property type="match status" value="1"/>
</dbReference>
<evidence type="ECO:0000313" key="9">
    <source>
        <dbReference type="EMBL" id="KAK9706309.1"/>
    </source>
</evidence>
<feature type="region of interest" description="Disordered" evidence="7">
    <location>
        <begin position="216"/>
        <end position="281"/>
    </location>
</feature>
<sequence length="1781" mass="194790">MSLNQSRSETNPSQYRKPGGGRSGNSSSGQQRPFSGGRGRGAPAPAPTPTPPFNNNRSYKKFNNDAHVAQSRVNPVTVNTPVVSDHVIAAPPAHVQGVSSTVAPAGNAKPSEKTGRPLPRAPSSQSSSTNSETTPVKGGAEAKGFSLQFGSLSPGFMNGMQVPARTSSAPPNLDEQKHQARCDSLRAVPEVPLPFAPKLDSSKKDAAFVEKHVAQKTNIEPQANRHAQVSSASPPTQPQKASSLPMSGISIPSPFHQPSASMHFGGPNPQNQSQGVPGGSLQMPLQMPLHNMGNPSQVPQQIYLTGIQHPMMQTHGIMHQGQNMGYNPQLATQVPHQLGNIGINMASQFSQPPVATFNRARTTVKITHPDTREELTLESMNGVPSGSMSHHSVPTQNQPMPTYTANSSGYRTNNYTTGPLNYPTSLTNMQSNASTQGPRFNYPVSQAHSNTSFGNQSSSAFSVKNRAPKHGNADPSYTDHSRNVHSMLPLAKPSSTPVTIKAPGEKTAGSSAVGKVEPPKLSNPILESVASKKDVEESLQSKSGVGHLNQITPVPASVPATSSATLNTSQKDLASVPICIAAIHKVKDVASISMDDIQTQPNKKENVLPSQQVDGKFDSELLKGLDDSSKTDPLDTSKARMNLTSSTDDVSETIGLVPSDAPAVKASVNSSHSPDSCESQNVIENSINQHVFPLCEDIRSESSITKDKGEEECPQLLLSDDSLEASNGVRGADQLDKVQHMEKAGIFEGETEASQNEAEYVNMEHNLSDACDNIVSNISSGLLKSPIFKEYDVSKSNISDNEVIYASDNNVESIAGHEAEIAHNSRPSSSSGSISCSSKASLELNKTKNRGKKKLKELLQKADALGTTADLYVAYKGPEDKKESPAASELAAEGNMKDMYDGGDTEKSTQEIKEEQSKAELDDWEDADITSPKMESSSKEVLEDEGVAAKKYSRDFLLTFSDHCIDLPAGFKITSDVADALMRVSVSTLHNDRGYPSTGRVVDRPGGVARLDRRVTGTLDTERWGKHPAHFAPVQDPKMDLAYGSNILGFEGGRGLYGVLRNPRPQGPVQHTGGILAGPTFGFQGVQRNNSDADRWQRAANYNKGLMPSPHVPVPMMHKAERKYEVGKVTDEEQAKQRKLKGILNKLTPQNFERLFEQVKEVNIDNDITLTGVISQIFDKALTEPTFCEMYANFCQHLASELPDLSVNNEKITFRRLLLNKCQEEFERGEREEQEANNVDGEGDAEQSEEVREEKRVKARRRMLGNIRLIGELYKKRMLTERIMHECIMKLLGQYQNPDEENIEALCKLMSTIGEMIDHPKAKDHIDAYFDMMRQLSNNMKLSSRVRFMLRDAIDLRKNKWQERRKVEGPKKIEEVHRDAAQERQGQVSRSNRGPNMNTSMRRVQPPEFGARGSMLPSPMGQGTSYRGMPPQGRGFGGHDMRIDERNSFDSRTFSVPLPQRVSSDEQITLGPQGGLGRGLAYRAPLSASSAPIFDSSPSVGDPRRMAGNLNGFGTVPERGGYSTRDDHFMRNTTDRFGASAAYDHSSSQERNSSNTNREVRYLDRNVDRSRPTIPPVPKAEASVPPDTCSEERLHDLSLAAIKEYYSAKDEIEVALCIKDLNAPSFYPTVVSLWVSDSFERKNLERDLLAKLLVSLTKPQDGTFSPSQLCQGFEFVLTNLEDTVNDAPKAPEYLGHMLGKVVLENVLPLKEVGRLIQNGGEEPGRLREIGLAAEVLGSLLEMIKSEKGETTLKEIRASCNLQLQDFRPPHPIRCPKLDMFM</sequence>
<feature type="region of interest" description="Disordered" evidence="7">
    <location>
        <begin position="1"/>
        <end position="73"/>
    </location>
</feature>
<organism evidence="9 10">
    <name type="scientific">Saponaria officinalis</name>
    <name type="common">Common soapwort</name>
    <name type="synonym">Lychnis saponaria</name>
    <dbReference type="NCBI Taxonomy" id="3572"/>
    <lineage>
        <taxon>Eukaryota</taxon>
        <taxon>Viridiplantae</taxon>
        <taxon>Streptophyta</taxon>
        <taxon>Embryophyta</taxon>
        <taxon>Tracheophyta</taxon>
        <taxon>Spermatophyta</taxon>
        <taxon>Magnoliopsida</taxon>
        <taxon>eudicotyledons</taxon>
        <taxon>Gunneridae</taxon>
        <taxon>Pentapetalae</taxon>
        <taxon>Caryophyllales</taxon>
        <taxon>Caryophyllaceae</taxon>
        <taxon>Caryophylleae</taxon>
        <taxon>Saponaria</taxon>
    </lineage>
</organism>
<keyword evidence="3" id="KW-0810">Translation regulation</keyword>
<feature type="region of interest" description="Disordered" evidence="7">
    <location>
        <begin position="1228"/>
        <end position="1253"/>
    </location>
</feature>
<evidence type="ECO:0000313" key="10">
    <source>
        <dbReference type="Proteomes" id="UP001443914"/>
    </source>
</evidence>
<dbReference type="InterPro" id="IPR016024">
    <property type="entry name" value="ARM-type_fold"/>
</dbReference>
<evidence type="ECO:0000256" key="1">
    <source>
        <dbReference type="ARBA" id="ARBA00005775"/>
    </source>
</evidence>
<keyword evidence="2" id="KW-0396">Initiation factor</keyword>
<feature type="compositionally biased region" description="Polar residues" evidence="7">
    <location>
        <begin position="442"/>
        <end position="462"/>
    </location>
</feature>
<keyword evidence="4" id="KW-0648">Protein biosynthesis</keyword>
<evidence type="ECO:0000259" key="8">
    <source>
        <dbReference type="PROSITE" id="PS51366"/>
    </source>
</evidence>
<feature type="region of interest" description="Disordered" evidence="7">
    <location>
        <begin position="94"/>
        <end position="179"/>
    </location>
</feature>
<accession>A0AAW1JQE6</accession>
<evidence type="ECO:0000256" key="5">
    <source>
        <dbReference type="ARBA" id="ARBA00067320"/>
    </source>
</evidence>
<dbReference type="EMBL" id="JBDFQZ010000007">
    <property type="protein sequence ID" value="KAK9706311.1"/>
    <property type="molecule type" value="Genomic_DNA"/>
</dbReference>
<comment type="similarity">
    <text evidence="1">Belongs to the eukaryotic initiation factor 4G family.</text>
</comment>
<dbReference type="InterPro" id="IPR003891">
    <property type="entry name" value="Initiation_fac_eIF4g_MI"/>
</dbReference>
<gene>
    <name evidence="9" type="ORF">RND81_07G115900</name>
</gene>
<feature type="compositionally biased region" description="Low complexity" evidence="7">
    <location>
        <begin position="123"/>
        <end position="134"/>
    </location>
</feature>
<dbReference type="PANTHER" id="PTHR23253:SF9">
    <property type="entry name" value="EUKARYOTIC TRANSLATION INITIATION FACTOR 4 GAMMA 2"/>
    <property type="match status" value="1"/>
</dbReference>
<evidence type="ECO:0000256" key="2">
    <source>
        <dbReference type="ARBA" id="ARBA00022540"/>
    </source>
</evidence>
<dbReference type="Pfam" id="PF02854">
    <property type="entry name" value="MIF4G"/>
    <property type="match status" value="1"/>
</dbReference>
<dbReference type="GO" id="GO:0003743">
    <property type="term" value="F:translation initiation factor activity"/>
    <property type="evidence" value="ECO:0007669"/>
    <property type="project" value="UniProtKB-KW"/>
</dbReference>
<dbReference type="SUPFAM" id="SSF48371">
    <property type="entry name" value="ARM repeat"/>
    <property type="match status" value="2"/>
</dbReference>
<feature type="region of interest" description="Disordered" evidence="7">
    <location>
        <begin position="879"/>
        <end position="942"/>
    </location>
</feature>
<dbReference type="EMBL" id="JBDFQZ010000007">
    <property type="protein sequence ID" value="KAK9706309.1"/>
    <property type="molecule type" value="Genomic_DNA"/>
</dbReference>
<feature type="compositionally biased region" description="Low complexity" evidence="7">
    <location>
        <begin position="24"/>
        <end position="35"/>
    </location>
</feature>
<feature type="region of interest" description="Disordered" evidence="7">
    <location>
        <begin position="442"/>
        <end position="519"/>
    </location>
</feature>
<evidence type="ECO:0000256" key="3">
    <source>
        <dbReference type="ARBA" id="ARBA00022845"/>
    </source>
</evidence>
<name>A0AAW1JQE6_SAPOF</name>
<comment type="caution">
    <text evidence="9">The sequence shown here is derived from an EMBL/GenBank/DDBJ whole genome shotgun (WGS) entry which is preliminary data.</text>
</comment>
<feature type="compositionally biased region" description="Basic and acidic residues" evidence="7">
    <location>
        <begin position="1558"/>
        <end position="1571"/>
    </location>
</feature>
<dbReference type="GO" id="GO:0003729">
    <property type="term" value="F:mRNA binding"/>
    <property type="evidence" value="ECO:0007669"/>
    <property type="project" value="TreeGrafter"/>
</dbReference>
<feature type="compositionally biased region" description="Polar residues" evidence="7">
    <location>
        <begin position="216"/>
        <end position="245"/>
    </location>
</feature>
<evidence type="ECO:0000256" key="6">
    <source>
        <dbReference type="ARBA" id="ARBA00075135"/>
    </source>
</evidence>
<feature type="compositionally biased region" description="Polar residues" evidence="7">
    <location>
        <begin position="1545"/>
        <end position="1557"/>
    </location>
</feature>
<feature type="region of interest" description="Disordered" evidence="7">
    <location>
        <begin position="1540"/>
        <end position="1589"/>
    </location>
</feature>
<keyword evidence="10" id="KW-1185">Reference proteome</keyword>
<dbReference type="GO" id="GO:0006417">
    <property type="term" value="P:regulation of translation"/>
    <property type="evidence" value="ECO:0007669"/>
    <property type="project" value="UniProtKB-KW"/>
</dbReference>
<proteinExistence type="inferred from homology"/>
<dbReference type="Gene3D" id="1.25.40.180">
    <property type="match status" value="2"/>
</dbReference>
<dbReference type="GO" id="GO:0016281">
    <property type="term" value="C:eukaryotic translation initiation factor 4F complex"/>
    <property type="evidence" value="ECO:0007669"/>
    <property type="project" value="TreeGrafter"/>
</dbReference>
<feature type="compositionally biased region" description="Polar residues" evidence="7">
    <location>
        <begin position="1"/>
        <end position="14"/>
    </location>
</feature>
<dbReference type="Proteomes" id="UP001443914">
    <property type="component" value="Unassembled WGS sequence"/>
</dbReference>